<evidence type="ECO:0000313" key="2">
    <source>
        <dbReference type="EMBL" id="MDO7927616.1"/>
    </source>
</evidence>
<feature type="transmembrane region" description="Helical" evidence="1">
    <location>
        <begin position="48"/>
        <end position="70"/>
    </location>
</feature>
<keyword evidence="1" id="KW-0472">Membrane</keyword>
<accession>A0ABT9CQ45</accession>
<dbReference type="Proteomes" id="UP001223016">
    <property type="component" value="Unassembled WGS sequence"/>
</dbReference>
<dbReference type="NCBIfam" id="NF038065">
    <property type="entry name" value="Pr6Pr"/>
    <property type="match status" value="1"/>
</dbReference>
<feature type="transmembrane region" description="Helical" evidence="1">
    <location>
        <begin position="147"/>
        <end position="166"/>
    </location>
</feature>
<sequence length="226" mass="25772">MHSEHPQQAQGQRLYTLIAACLAWSGLAIQMYLVFWSRWADQASLLGGLIRFFSFFTVLSNTLVAVVLTCALSRRQSRGHDFFRNPVVCGGIAASIALVGIAYNLLLRHLWQPQGWQWIADELLHDVMPLMFVLYWWLYVPRGRLRLVHVLLWTLYPVLYFGYVLLRGDAIGDYLYPFIDVGTLGYAKAFINAGGVLLGFVGIALFLLGIDKWFAYRDSSFSSRRQ</sequence>
<keyword evidence="3" id="KW-1185">Reference proteome</keyword>
<name>A0ABT9CQ45_9PSED</name>
<gene>
    <name evidence="2" type="ORF">Q6A51_12545</name>
</gene>
<comment type="caution">
    <text evidence="2">The sequence shown here is derived from an EMBL/GenBank/DDBJ whole genome shotgun (WGS) entry which is preliminary data.</text>
</comment>
<feature type="transmembrane region" description="Helical" evidence="1">
    <location>
        <begin position="82"/>
        <end position="103"/>
    </location>
</feature>
<feature type="transmembrane region" description="Helical" evidence="1">
    <location>
        <begin position="14"/>
        <end position="36"/>
    </location>
</feature>
<evidence type="ECO:0000256" key="1">
    <source>
        <dbReference type="SAM" id="Phobius"/>
    </source>
</evidence>
<feature type="transmembrane region" description="Helical" evidence="1">
    <location>
        <begin position="123"/>
        <end position="140"/>
    </location>
</feature>
<feature type="transmembrane region" description="Helical" evidence="1">
    <location>
        <begin position="186"/>
        <end position="210"/>
    </location>
</feature>
<reference evidence="2 3" key="1">
    <citation type="submission" date="2023-07" db="EMBL/GenBank/DDBJ databases">
        <title>Identification of four novel Pseudomonas species associated with bacterial leaf spot of cucurbits.</title>
        <authorList>
            <person name="Fullem K.R."/>
        </authorList>
    </citation>
    <scope>NUCLEOTIDE SEQUENCE [LARGE SCALE GENOMIC DNA]</scope>
    <source>
        <strain evidence="2 3">KFB 138</strain>
    </source>
</reference>
<proteinExistence type="predicted"/>
<keyword evidence="1" id="KW-1133">Transmembrane helix</keyword>
<dbReference type="InterPro" id="IPR049713">
    <property type="entry name" value="Pr6Pr-like"/>
</dbReference>
<organism evidence="2 3">
    <name type="scientific">Pseudomonas serbiensis</name>
    <dbReference type="NCBI Taxonomy" id="3064350"/>
    <lineage>
        <taxon>Bacteria</taxon>
        <taxon>Pseudomonadati</taxon>
        <taxon>Pseudomonadota</taxon>
        <taxon>Gammaproteobacteria</taxon>
        <taxon>Pseudomonadales</taxon>
        <taxon>Pseudomonadaceae</taxon>
        <taxon>Pseudomonas</taxon>
    </lineage>
</organism>
<dbReference type="EMBL" id="JAUQOO010000008">
    <property type="protein sequence ID" value="MDO7927616.1"/>
    <property type="molecule type" value="Genomic_DNA"/>
</dbReference>
<dbReference type="RefSeq" id="WP_304574919.1">
    <property type="nucleotide sequence ID" value="NZ_JAUQOO010000008.1"/>
</dbReference>
<protein>
    <submittedName>
        <fullName evidence="2">Pr6Pr family membrane protein</fullName>
    </submittedName>
</protein>
<keyword evidence="1" id="KW-0812">Transmembrane</keyword>
<evidence type="ECO:0000313" key="3">
    <source>
        <dbReference type="Proteomes" id="UP001223016"/>
    </source>
</evidence>